<dbReference type="InterPro" id="IPR036188">
    <property type="entry name" value="FAD/NAD-bd_sf"/>
</dbReference>
<gene>
    <name evidence="5" type="ORF">CU102_06960</name>
</gene>
<dbReference type="Pfam" id="PF07992">
    <property type="entry name" value="Pyr_redox_2"/>
    <property type="match status" value="1"/>
</dbReference>
<dbReference type="Proteomes" id="UP000241444">
    <property type="component" value="Unassembled WGS sequence"/>
</dbReference>
<proteinExistence type="predicted"/>
<protein>
    <recommendedName>
        <fullName evidence="1">Thioredoxin reductase</fullName>
    </recommendedName>
</protein>
<sequence length="298" mass="31219">MSHDAIVVGGSFAGLSAAMQLARARRQVLVIDAGLPRNRFAATSHGFLGQDGRSPRDIVQDARQQLARYPTVEFIHTEAIAARQTDTGFSVALADGRELSGRRLVLAIGVKDELPAIPGIAERWGVTVLHCPYCHGYEVGNQPLGVLANTHLSIHHGLLLPDWGPTTYFTQGVFEPDEAEAAKLAARGARIEQTPIVELLGTSPAMEAVRLSDGRIVPVAAIFTAPKTHMASPLAEQLGCAFDDGPLGPLIRIDGHKATTVPGVYAAGDASSAMANATLASAAGVMAGVSAHQSLIMA</sequence>
<dbReference type="SUPFAM" id="SSF51905">
    <property type="entry name" value="FAD/NAD(P)-binding domain"/>
    <property type="match status" value="1"/>
</dbReference>
<evidence type="ECO:0000259" key="4">
    <source>
        <dbReference type="Pfam" id="PF07992"/>
    </source>
</evidence>
<dbReference type="GO" id="GO:0016491">
    <property type="term" value="F:oxidoreductase activity"/>
    <property type="evidence" value="ECO:0007669"/>
    <property type="project" value="UniProtKB-KW"/>
</dbReference>
<dbReference type="InterPro" id="IPR023753">
    <property type="entry name" value="FAD/NAD-binding_dom"/>
</dbReference>
<name>A0A2P7BU83_9HYPH</name>
<organism evidence="5 6">
    <name type="scientific">Phyllobacterium brassicacearum</name>
    <dbReference type="NCBI Taxonomy" id="314235"/>
    <lineage>
        <taxon>Bacteria</taxon>
        <taxon>Pseudomonadati</taxon>
        <taxon>Pseudomonadota</taxon>
        <taxon>Alphaproteobacteria</taxon>
        <taxon>Hyphomicrobiales</taxon>
        <taxon>Phyllobacteriaceae</taxon>
        <taxon>Phyllobacterium</taxon>
    </lineage>
</organism>
<feature type="domain" description="FAD/NAD(P)-binding" evidence="4">
    <location>
        <begin position="4"/>
        <end position="143"/>
    </location>
</feature>
<evidence type="ECO:0000256" key="2">
    <source>
        <dbReference type="ARBA" id="ARBA00022630"/>
    </source>
</evidence>
<evidence type="ECO:0000313" key="6">
    <source>
        <dbReference type="Proteomes" id="UP000241444"/>
    </source>
</evidence>
<keyword evidence="2" id="KW-0285">Flavoprotein</keyword>
<evidence type="ECO:0000256" key="3">
    <source>
        <dbReference type="ARBA" id="ARBA00023002"/>
    </source>
</evidence>
<dbReference type="PRINTS" id="PR00368">
    <property type="entry name" value="FADPNR"/>
</dbReference>
<dbReference type="AlphaFoldDB" id="A0A2P7BU83"/>
<accession>A0A2P7BU83</accession>
<evidence type="ECO:0000256" key="1">
    <source>
        <dbReference type="ARBA" id="ARBA00018719"/>
    </source>
</evidence>
<dbReference type="InterPro" id="IPR050097">
    <property type="entry name" value="Ferredoxin-NADP_redctase_2"/>
</dbReference>
<comment type="caution">
    <text evidence="5">The sequence shown here is derived from an EMBL/GenBank/DDBJ whole genome shotgun (WGS) entry which is preliminary data.</text>
</comment>
<reference evidence="6" key="1">
    <citation type="submission" date="2017-11" db="EMBL/GenBank/DDBJ databases">
        <authorList>
            <person name="Kuznetsova I."/>
            <person name="Sazanova A."/>
            <person name="Chirak E."/>
            <person name="Safronova V."/>
            <person name="Willems A."/>
        </authorList>
    </citation>
    <scope>NUCLEOTIDE SEQUENCE [LARGE SCALE GENOMIC DNA]</scope>
    <source>
        <strain evidence="6">STM 196</strain>
    </source>
</reference>
<evidence type="ECO:0000313" key="5">
    <source>
        <dbReference type="EMBL" id="PSH70034.1"/>
    </source>
</evidence>
<dbReference type="PRINTS" id="PR00469">
    <property type="entry name" value="PNDRDTASEII"/>
</dbReference>
<keyword evidence="6" id="KW-1185">Reference proteome</keyword>
<dbReference type="OrthoDB" id="9786503at2"/>
<dbReference type="Gene3D" id="3.50.50.60">
    <property type="entry name" value="FAD/NAD(P)-binding domain"/>
    <property type="match status" value="2"/>
</dbReference>
<dbReference type="PANTHER" id="PTHR48105">
    <property type="entry name" value="THIOREDOXIN REDUCTASE 1-RELATED-RELATED"/>
    <property type="match status" value="1"/>
</dbReference>
<dbReference type="RefSeq" id="WP_106710359.1">
    <property type="nucleotide sequence ID" value="NZ_PGGO01000003.1"/>
</dbReference>
<dbReference type="EMBL" id="PGGO01000003">
    <property type="protein sequence ID" value="PSH70034.1"/>
    <property type="molecule type" value="Genomic_DNA"/>
</dbReference>
<keyword evidence="3" id="KW-0560">Oxidoreductase</keyword>